<protein>
    <submittedName>
        <fullName evidence="2">Uncharacterized protein</fullName>
    </submittedName>
</protein>
<keyword evidence="3" id="KW-1185">Reference proteome</keyword>
<evidence type="ECO:0000256" key="1">
    <source>
        <dbReference type="SAM" id="SignalP"/>
    </source>
</evidence>
<evidence type="ECO:0000313" key="3">
    <source>
        <dbReference type="Proteomes" id="UP000601789"/>
    </source>
</evidence>
<sequence length="78" mass="8244">MHSWLVKIAAVTTIPALIGIGAAFSAPTFKEDTLVSLDSFKPGDHGVDYTMITGPRMQGQGLPVCADASRRGSLRPCL</sequence>
<feature type="signal peptide" evidence="1">
    <location>
        <begin position="1"/>
        <end position="25"/>
    </location>
</feature>
<accession>A0ABS0SGY7</accession>
<dbReference type="Proteomes" id="UP000601789">
    <property type="component" value="Unassembled WGS sequence"/>
</dbReference>
<organism evidence="2 3">
    <name type="scientific">Aquamicrobium zhengzhouense</name>
    <dbReference type="NCBI Taxonomy" id="2781738"/>
    <lineage>
        <taxon>Bacteria</taxon>
        <taxon>Pseudomonadati</taxon>
        <taxon>Pseudomonadota</taxon>
        <taxon>Alphaproteobacteria</taxon>
        <taxon>Hyphomicrobiales</taxon>
        <taxon>Phyllobacteriaceae</taxon>
        <taxon>Aquamicrobium</taxon>
    </lineage>
</organism>
<evidence type="ECO:0000313" key="2">
    <source>
        <dbReference type="EMBL" id="MBI1622059.1"/>
    </source>
</evidence>
<reference evidence="2 3" key="1">
    <citation type="submission" date="2020-10" db="EMBL/GenBank/DDBJ databases">
        <title>Aquamicrobium zhengzhouensis sp. nov., a exopolysaccharide producing bacterium isolated from farmland soil.</title>
        <authorList>
            <person name="Wang X."/>
        </authorList>
    </citation>
    <scope>NUCLEOTIDE SEQUENCE [LARGE SCALE GENOMIC DNA]</scope>
    <source>
        <strain evidence="3">cd-1</strain>
    </source>
</reference>
<feature type="chain" id="PRO_5047289222" evidence="1">
    <location>
        <begin position="26"/>
        <end position="78"/>
    </location>
</feature>
<gene>
    <name evidence="2" type="ORF">IOD40_15480</name>
</gene>
<proteinExistence type="predicted"/>
<name>A0ABS0SGY7_9HYPH</name>
<comment type="caution">
    <text evidence="2">The sequence shown here is derived from an EMBL/GenBank/DDBJ whole genome shotgun (WGS) entry which is preliminary data.</text>
</comment>
<dbReference type="EMBL" id="JADGMQ010000013">
    <property type="protein sequence ID" value="MBI1622059.1"/>
    <property type="molecule type" value="Genomic_DNA"/>
</dbReference>
<dbReference type="RefSeq" id="WP_198477598.1">
    <property type="nucleotide sequence ID" value="NZ_JADGMQ010000013.1"/>
</dbReference>
<keyword evidence="1" id="KW-0732">Signal</keyword>